<proteinExistence type="predicted"/>
<dbReference type="InterPro" id="IPR030931">
    <property type="entry name" value="Group_II_RT_mat"/>
</dbReference>
<dbReference type="NCBIfam" id="TIGR04416">
    <property type="entry name" value="group_II_RT_mat"/>
    <property type="match status" value="1"/>
</dbReference>
<dbReference type="EC" id="2.7.7.49" evidence="2"/>
<dbReference type="InterPro" id="IPR002711">
    <property type="entry name" value="HNH"/>
</dbReference>
<keyword evidence="2" id="KW-0548">Nucleotidyltransferase</keyword>
<dbReference type="RefSeq" id="WP_114642724.1">
    <property type="nucleotide sequence ID" value="NZ_JAACIO010000017.1"/>
</dbReference>
<dbReference type="InterPro" id="IPR043502">
    <property type="entry name" value="DNA/RNA_pol_sf"/>
</dbReference>
<gene>
    <name evidence="2" type="primary">ltrA</name>
    <name evidence="2" type="ORF">DYH56_09980</name>
</gene>
<evidence type="ECO:0000313" key="3">
    <source>
        <dbReference type="Proteomes" id="UP000263486"/>
    </source>
</evidence>
<keyword evidence="2" id="KW-0808">Transferase</keyword>
<dbReference type="InterPro" id="IPR003615">
    <property type="entry name" value="HNH_nuc"/>
</dbReference>
<evidence type="ECO:0000259" key="1">
    <source>
        <dbReference type="PROSITE" id="PS50878"/>
    </source>
</evidence>
<feature type="domain" description="Reverse transcriptase" evidence="1">
    <location>
        <begin position="47"/>
        <end position="306"/>
    </location>
</feature>
<dbReference type="CDD" id="cd01651">
    <property type="entry name" value="RT_G2_intron"/>
    <property type="match status" value="1"/>
</dbReference>
<dbReference type="InterPro" id="IPR000477">
    <property type="entry name" value="RT_dom"/>
</dbReference>
<evidence type="ECO:0000313" key="2">
    <source>
        <dbReference type="EMBL" id="REI40625.1"/>
    </source>
</evidence>
<dbReference type="SMART" id="SM00507">
    <property type="entry name" value="HNHc"/>
    <property type="match status" value="1"/>
</dbReference>
<organism evidence="2 3">
    <name type="scientific">Psychrilyobacter piezotolerans</name>
    <dbReference type="NCBI Taxonomy" id="2293438"/>
    <lineage>
        <taxon>Bacteria</taxon>
        <taxon>Fusobacteriati</taxon>
        <taxon>Fusobacteriota</taxon>
        <taxon>Fusobacteriia</taxon>
        <taxon>Fusobacteriales</taxon>
        <taxon>Fusobacteriaceae</taxon>
        <taxon>Psychrilyobacter</taxon>
    </lineage>
</organism>
<dbReference type="PROSITE" id="PS50878">
    <property type="entry name" value="RT_POL"/>
    <property type="match status" value="1"/>
</dbReference>
<comment type="caution">
    <text evidence="2">The sequence shown here is derived from an EMBL/GenBank/DDBJ whole genome shotgun (WGS) entry which is preliminary data.</text>
</comment>
<dbReference type="PANTHER" id="PTHR34047:SF8">
    <property type="entry name" value="PROTEIN YKFC"/>
    <property type="match status" value="1"/>
</dbReference>
<dbReference type="Pfam" id="PF01844">
    <property type="entry name" value="HNH"/>
    <property type="match status" value="1"/>
</dbReference>
<name>A0ABX9KFX5_9FUSO</name>
<keyword evidence="3" id="KW-1185">Reference proteome</keyword>
<protein>
    <submittedName>
        <fullName evidence="2">Group II intron reverse transcriptase/maturase</fullName>
        <ecNumber evidence="2">2.7.7.49</ecNumber>
    </submittedName>
</protein>
<reference evidence="2 3" key="1">
    <citation type="submission" date="2018-08" db="EMBL/GenBank/DDBJ databases">
        <title>Draft genome sequence of Psychrilyobacter sp. strain SD5 isolated from Black Sea water.</title>
        <authorList>
            <person name="Yadav S."/>
            <person name="Villanueva L."/>
            <person name="Damste J.S.S."/>
        </authorList>
    </citation>
    <scope>NUCLEOTIDE SEQUENCE [LARGE SCALE GENOMIC DNA]</scope>
    <source>
        <strain evidence="2 3">SD5</strain>
    </source>
</reference>
<dbReference type="Proteomes" id="UP000263486">
    <property type="component" value="Unassembled WGS sequence"/>
</dbReference>
<keyword evidence="2" id="KW-0695">RNA-directed DNA polymerase</keyword>
<dbReference type="CDD" id="cd00085">
    <property type="entry name" value="HNHc"/>
    <property type="match status" value="1"/>
</dbReference>
<dbReference type="InterPro" id="IPR051083">
    <property type="entry name" value="GrpII_Intron_Splice-Mob/Def"/>
</dbReference>
<accession>A0ABX9KFX5</accession>
<dbReference type="Pfam" id="PF00078">
    <property type="entry name" value="RVT_1"/>
    <property type="match status" value="1"/>
</dbReference>
<dbReference type="SUPFAM" id="SSF56672">
    <property type="entry name" value="DNA/RNA polymerases"/>
    <property type="match status" value="1"/>
</dbReference>
<dbReference type="EMBL" id="QUAJ01000017">
    <property type="protein sequence ID" value="REI40625.1"/>
    <property type="molecule type" value="Genomic_DNA"/>
</dbReference>
<dbReference type="GO" id="GO:0003964">
    <property type="term" value="F:RNA-directed DNA polymerase activity"/>
    <property type="evidence" value="ECO:0007669"/>
    <property type="project" value="UniProtKB-KW"/>
</dbReference>
<dbReference type="Gene3D" id="1.10.30.50">
    <property type="match status" value="1"/>
</dbReference>
<sequence>MNKKSIFSEIIKKENFEVAIKNIKENGKKATGIDNISIDEFIETQNPYQTILDRLENFIPNGVRRVDIPKGDGKTRPLGIPTIEDKVIQMMFKNILEPICEEKFNQHSYGFRPNRRAEHAIAWNNILINVSKLHFCVDIDIKGFFDNINHNKLIKQCITIGITDKKVLSIIKAMLKAPIHQKNGEVEIPNKGTPQGGILSPLLSNICLNELDWWISNQWQTFKTDHTYKPDSNKYPAIKKTNLTEVFLIRYADDFKLMCRDRGSAERMFRITKLFLKNRLKLDISKKKSKIVNLRKQKSEFLGFAIKTVLKGKNGKRVAQTWIKDSAIKSCTTKLKKTIKEIHKKQSIKYILLYNSQVRGIQNYYQIATNITISLSTIGYNTDKVIYNRLKDIARRNYKDERYRKRFRGYNYKTWSIKGITLFTIQARRCRNPMMFSKKTPKNPTIKQDKFNQIEKLYKNIPLGENHANDIEWQLQRIRAYQQVNCICYVTGEYVKFNEFAVHHIIPREYGGKDNLENLVILKKEIHIELHKKNPSFSNPKFDNLRKEILNCKQIKLI</sequence>
<dbReference type="PANTHER" id="PTHR34047">
    <property type="entry name" value="NUCLEAR INTRON MATURASE 1, MITOCHONDRIAL-RELATED"/>
    <property type="match status" value="1"/>
</dbReference>